<dbReference type="Pfam" id="PF12576">
    <property type="entry name" value="DUF3754"/>
    <property type="match status" value="1"/>
</dbReference>
<protein>
    <submittedName>
        <fullName evidence="2">Uncharacterized protein</fullName>
    </submittedName>
</protein>
<dbReference type="InterPro" id="IPR022227">
    <property type="entry name" value="DUF3754"/>
</dbReference>
<reference evidence="2 3" key="1">
    <citation type="journal article" date="2008" name="Nature">
        <title>The genome of the choanoflagellate Monosiga brevicollis and the origin of metazoans.</title>
        <authorList>
            <consortium name="JGI Sequencing"/>
            <person name="King N."/>
            <person name="Westbrook M.J."/>
            <person name="Young S.L."/>
            <person name="Kuo A."/>
            <person name="Abedin M."/>
            <person name="Chapman J."/>
            <person name="Fairclough S."/>
            <person name="Hellsten U."/>
            <person name="Isogai Y."/>
            <person name="Letunic I."/>
            <person name="Marr M."/>
            <person name="Pincus D."/>
            <person name="Putnam N."/>
            <person name="Rokas A."/>
            <person name="Wright K.J."/>
            <person name="Zuzow R."/>
            <person name="Dirks W."/>
            <person name="Good M."/>
            <person name="Goodstein D."/>
            <person name="Lemons D."/>
            <person name="Li W."/>
            <person name="Lyons J.B."/>
            <person name="Morris A."/>
            <person name="Nichols S."/>
            <person name="Richter D.J."/>
            <person name="Salamov A."/>
            <person name="Bork P."/>
            <person name="Lim W.A."/>
            <person name="Manning G."/>
            <person name="Miller W.T."/>
            <person name="McGinnis W."/>
            <person name="Shapiro H."/>
            <person name="Tjian R."/>
            <person name="Grigoriev I.V."/>
            <person name="Rokhsar D."/>
        </authorList>
    </citation>
    <scope>NUCLEOTIDE SEQUENCE [LARGE SCALE GENOMIC DNA]</scope>
    <source>
        <strain evidence="3">MX1 / ATCC 50154</strain>
    </source>
</reference>
<dbReference type="OMA" id="DQECKEM"/>
<sequence length="463" mass="53359">MSTKTVGTIIDLDRSHFIPVSLDTIKRALLRHLENDLLTDGDSIDGGRDARHANRQTSRDPQVLELVAKEKMRFIDFCRRLEGLYRCRLAGQMQRLTDSFQLLVPGAPDSSLELDQPNIEHEEDMLLKNLHEAMRSSNFRMLSQRDLDDALGSEHTLGLEMEIDPHQLDSGFLDRFINQMDRHEAETMAVINRNVLIYHRGVGVDIARGYFWMEKKPGVPPPITVRSFRKIPRADFEIVLPAVRPKRRSTDVFKILMALGIAIFTIVLKFVQIVEDELDENHTKWEDEPFEQKLRDVLPVLAAVGTYGAKLMVQYQAQTKNYLNVMTKYLYEKAGDTNDGVRASLLDAVLNQELKESIVAYYFLWRHRDALHVEELDRVAEAFLKELDANTDFEVLDAIDKLEFDKLIDSSPTDKLKFRAKTISRAITTIENKWRDFFEDPDTECPYCPYMDHELNGGKERAA</sequence>
<evidence type="ECO:0000256" key="1">
    <source>
        <dbReference type="SAM" id="Phobius"/>
    </source>
</evidence>
<dbReference type="RefSeq" id="XP_001750407.1">
    <property type="nucleotide sequence ID" value="XM_001750355.1"/>
</dbReference>
<organism evidence="2 3">
    <name type="scientific">Monosiga brevicollis</name>
    <name type="common">Choanoflagellate</name>
    <dbReference type="NCBI Taxonomy" id="81824"/>
    <lineage>
        <taxon>Eukaryota</taxon>
        <taxon>Choanoflagellata</taxon>
        <taxon>Craspedida</taxon>
        <taxon>Salpingoecidae</taxon>
        <taxon>Monosiga</taxon>
    </lineage>
</organism>
<dbReference type="PANTHER" id="PTHR33645">
    <property type="entry name" value="AMINOPEPTIDASE (DUF3754)"/>
    <property type="match status" value="1"/>
</dbReference>
<keyword evidence="3" id="KW-1185">Reference proteome</keyword>
<proteinExistence type="predicted"/>
<name>A9VCI9_MONBE</name>
<feature type="transmembrane region" description="Helical" evidence="1">
    <location>
        <begin position="252"/>
        <end position="271"/>
    </location>
</feature>
<accession>A9VCI9</accession>
<dbReference type="Proteomes" id="UP000001357">
    <property type="component" value="Unassembled WGS sequence"/>
</dbReference>
<dbReference type="EMBL" id="CH991581">
    <property type="protein sequence ID" value="EDQ84757.1"/>
    <property type="molecule type" value="Genomic_DNA"/>
</dbReference>
<dbReference type="GeneID" id="5895709"/>
<dbReference type="KEGG" id="mbr:MONBRDRAFT_12520"/>
<gene>
    <name evidence="2" type="ORF">MONBRDRAFT_12520</name>
</gene>
<dbReference type="AlphaFoldDB" id="A9VCI9"/>
<keyword evidence="1" id="KW-1133">Transmembrane helix</keyword>
<keyword evidence="1" id="KW-0472">Membrane</keyword>
<dbReference type="InParanoid" id="A9VCI9"/>
<evidence type="ECO:0000313" key="2">
    <source>
        <dbReference type="EMBL" id="EDQ84757.1"/>
    </source>
</evidence>
<dbReference type="PANTHER" id="PTHR33645:SF11">
    <property type="entry name" value="AMINOPEPTIDASE (DUF3754)"/>
    <property type="match status" value="1"/>
</dbReference>
<keyword evidence="1" id="KW-0812">Transmembrane</keyword>
<evidence type="ECO:0000313" key="3">
    <source>
        <dbReference type="Proteomes" id="UP000001357"/>
    </source>
</evidence>
<dbReference type="eggNOG" id="ENOG502QVBY">
    <property type="taxonomic scope" value="Eukaryota"/>
</dbReference>